<organism evidence="7 8">
    <name type="scientific">Finegoldia magna</name>
    <name type="common">Peptostreptococcus magnus</name>
    <dbReference type="NCBI Taxonomy" id="1260"/>
    <lineage>
        <taxon>Bacteria</taxon>
        <taxon>Bacillati</taxon>
        <taxon>Bacillota</taxon>
        <taxon>Tissierellia</taxon>
        <taxon>Tissierellales</taxon>
        <taxon>Peptoniphilaceae</taxon>
        <taxon>Finegoldia</taxon>
    </lineage>
</organism>
<feature type="compositionally biased region" description="Acidic residues" evidence="5">
    <location>
        <begin position="360"/>
        <end position="369"/>
    </location>
</feature>
<feature type="domain" description="ABC transporter" evidence="6">
    <location>
        <begin position="21"/>
        <end position="266"/>
    </location>
</feature>
<dbReference type="GO" id="GO:0016887">
    <property type="term" value="F:ATP hydrolysis activity"/>
    <property type="evidence" value="ECO:0007669"/>
    <property type="project" value="InterPro"/>
</dbReference>
<dbReference type="InterPro" id="IPR013563">
    <property type="entry name" value="Oligopep_ABC_C"/>
</dbReference>
<dbReference type="Gene3D" id="3.40.50.300">
    <property type="entry name" value="P-loop containing nucleotide triphosphate hydrolases"/>
    <property type="match status" value="1"/>
</dbReference>
<dbReference type="SUPFAM" id="SSF52540">
    <property type="entry name" value="P-loop containing nucleoside triphosphate hydrolases"/>
    <property type="match status" value="1"/>
</dbReference>
<dbReference type="InterPro" id="IPR003593">
    <property type="entry name" value="AAA+_ATPase"/>
</dbReference>
<evidence type="ECO:0000313" key="8">
    <source>
        <dbReference type="Proteomes" id="UP000215413"/>
    </source>
</evidence>
<dbReference type="GO" id="GO:0015833">
    <property type="term" value="P:peptide transport"/>
    <property type="evidence" value="ECO:0007669"/>
    <property type="project" value="InterPro"/>
</dbReference>
<evidence type="ECO:0000256" key="5">
    <source>
        <dbReference type="SAM" id="MobiDB-lite"/>
    </source>
</evidence>
<feature type="compositionally biased region" description="Basic and acidic residues" evidence="5">
    <location>
        <begin position="370"/>
        <end position="380"/>
    </location>
</feature>
<dbReference type="InterPro" id="IPR017871">
    <property type="entry name" value="ABC_transporter-like_CS"/>
</dbReference>
<gene>
    <name evidence="7" type="ORF">B9N49_06915</name>
</gene>
<evidence type="ECO:0000259" key="6">
    <source>
        <dbReference type="PROSITE" id="PS50893"/>
    </source>
</evidence>
<dbReference type="SMART" id="SM00382">
    <property type="entry name" value="AAA"/>
    <property type="match status" value="1"/>
</dbReference>
<dbReference type="PANTHER" id="PTHR43776">
    <property type="entry name" value="TRANSPORT ATP-BINDING PROTEIN"/>
    <property type="match status" value="1"/>
</dbReference>
<dbReference type="FunFam" id="3.40.50.300:FF:000016">
    <property type="entry name" value="Oligopeptide ABC transporter ATP-binding component"/>
    <property type="match status" value="1"/>
</dbReference>
<accession>A0A233V3B5</accession>
<dbReference type="PROSITE" id="PS00211">
    <property type="entry name" value="ABC_TRANSPORTER_1"/>
    <property type="match status" value="1"/>
</dbReference>
<dbReference type="RefSeq" id="WP_094206085.1">
    <property type="nucleotide sequence ID" value="NZ_JAWEQM010000186.1"/>
</dbReference>
<dbReference type="GO" id="GO:0055085">
    <property type="term" value="P:transmembrane transport"/>
    <property type="evidence" value="ECO:0007669"/>
    <property type="project" value="UniProtKB-ARBA"/>
</dbReference>
<dbReference type="InterPro" id="IPR050319">
    <property type="entry name" value="ABC_transp_ATP-bind"/>
</dbReference>
<protein>
    <submittedName>
        <fullName evidence="7">Peptide ABC transporter ATP-binding protein</fullName>
    </submittedName>
</protein>
<name>A0A233V3B5_FINMA</name>
<keyword evidence="3" id="KW-0547">Nucleotide-binding</keyword>
<evidence type="ECO:0000313" key="7">
    <source>
        <dbReference type="EMBL" id="OXZ26886.1"/>
    </source>
</evidence>
<dbReference type="Proteomes" id="UP000215413">
    <property type="component" value="Unassembled WGS sequence"/>
</dbReference>
<evidence type="ECO:0000256" key="2">
    <source>
        <dbReference type="ARBA" id="ARBA00022448"/>
    </source>
</evidence>
<dbReference type="Pfam" id="PF00005">
    <property type="entry name" value="ABC_tran"/>
    <property type="match status" value="1"/>
</dbReference>
<feature type="region of interest" description="Disordered" evidence="5">
    <location>
        <begin position="347"/>
        <end position="391"/>
    </location>
</feature>
<dbReference type="InterPro" id="IPR027417">
    <property type="entry name" value="P-loop_NTPase"/>
</dbReference>
<dbReference type="PANTHER" id="PTHR43776:SF7">
    <property type="entry name" value="D,D-DIPEPTIDE TRANSPORT ATP-BINDING PROTEIN DDPF-RELATED"/>
    <property type="match status" value="1"/>
</dbReference>
<dbReference type="PROSITE" id="PS50893">
    <property type="entry name" value="ABC_TRANSPORTER_2"/>
    <property type="match status" value="1"/>
</dbReference>
<keyword evidence="4 7" id="KW-0067">ATP-binding</keyword>
<dbReference type="Pfam" id="PF08352">
    <property type="entry name" value="oligo_HPY"/>
    <property type="match status" value="1"/>
</dbReference>
<comment type="similarity">
    <text evidence="1">Belongs to the ABC transporter superfamily.</text>
</comment>
<dbReference type="NCBIfam" id="TIGR01727">
    <property type="entry name" value="oligo_HPY"/>
    <property type="match status" value="1"/>
</dbReference>
<evidence type="ECO:0000256" key="1">
    <source>
        <dbReference type="ARBA" id="ARBA00005417"/>
    </source>
</evidence>
<dbReference type="CDD" id="cd03257">
    <property type="entry name" value="ABC_NikE_OppD_transporters"/>
    <property type="match status" value="1"/>
</dbReference>
<keyword evidence="2" id="KW-0813">Transport</keyword>
<dbReference type="EMBL" id="NDYC01000031">
    <property type="protein sequence ID" value="OXZ26886.1"/>
    <property type="molecule type" value="Genomic_DNA"/>
</dbReference>
<sequence length="391" mass="43840">MSETKVIKEKNIDYSNREVLVELENLDKFFKVGKNKTLKAVENVNLKIYKGETFGLVGESGCGKTTCGRTVINLYEPTNGKVIYEGKDITKLSGKEKQSFKKKAQMIFQDPYSSLDSKMTIGDIIGEGIRVHFPEMQEKDIQNRITELLKTVGLNAEHGARFPHELSGGQRQRIGIARALAVKPEFIVCDEPISALDVSIQAQVVNLLIELQREKKLTYLFISHDLSMVKHISDRIGVMYLGSMVEVSSNTKIYNQPLHPYTKALISAIPIPDPDVSSEGRVKLQGEIPSPINAPEGCKFCTRCNYAMEICKTDRPVLQEIADKHFVACHLFDKGLDEGIRAMKEQDAKLSRAPQSEVQENVEETTAEQEMDKRLDDEAQARNIDSTGMTK</sequence>
<comment type="caution">
    <text evidence="7">The sequence shown here is derived from an EMBL/GenBank/DDBJ whole genome shotgun (WGS) entry which is preliminary data.</text>
</comment>
<evidence type="ECO:0000256" key="4">
    <source>
        <dbReference type="ARBA" id="ARBA00022840"/>
    </source>
</evidence>
<dbReference type="AlphaFoldDB" id="A0A233V3B5"/>
<proteinExistence type="inferred from homology"/>
<dbReference type="InterPro" id="IPR003439">
    <property type="entry name" value="ABC_transporter-like_ATP-bd"/>
</dbReference>
<reference evidence="8" key="1">
    <citation type="submission" date="2017-04" db="EMBL/GenBank/DDBJ databases">
        <title>Finegoldia magna isolated from orthopedic joint implant-associated infections.</title>
        <authorList>
            <person name="Bjorklund S."/>
            <person name="Bruggemann H."/>
            <person name="Jensen A."/>
            <person name="Hellmark B."/>
            <person name="Soderquist B."/>
        </authorList>
    </citation>
    <scope>NUCLEOTIDE SEQUENCE [LARGE SCALE GENOMIC DNA]</scope>
    <source>
        <strain evidence="8">CCUG 54800</strain>
    </source>
</reference>
<evidence type="ECO:0000256" key="3">
    <source>
        <dbReference type="ARBA" id="ARBA00022741"/>
    </source>
</evidence>
<dbReference type="GO" id="GO:0005524">
    <property type="term" value="F:ATP binding"/>
    <property type="evidence" value="ECO:0007669"/>
    <property type="project" value="UniProtKB-KW"/>
</dbReference>